<keyword evidence="4" id="KW-0804">Transcription</keyword>
<keyword evidence="2" id="KW-0805">Transcription regulation</keyword>
<protein>
    <submittedName>
        <fullName evidence="6">Transcriptional regulator, ArsR family</fullName>
    </submittedName>
</protein>
<keyword evidence="7" id="KW-1185">Reference proteome</keyword>
<dbReference type="EMBL" id="FOYU01000002">
    <property type="protein sequence ID" value="SFR49177.1"/>
    <property type="molecule type" value="Genomic_DNA"/>
</dbReference>
<name>A0A1I6H4F1_9GAMM</name>
<dbReference type="InterPro" id="IPR036388">
    <property type="entry name" value="WH-like_DNA-bd_sf"/>
</dbReference>
<dbReference type="Gene3D" id="3.40.50.2300">
    <property type="match status" value="1"/>
</dbReference>
<accession>A0A1I6H4F1</accession>
<dbReference type="InterPro" id="IPR023485">
    <property type="entry name" value="Ptyr_pPase"/>
</dbReference>
<dbReference type="CDD" id="cd16345">
    <property type="entry name" value="LMWP_ArsC"/>
    <property type="match status" value="1"/>
</dbReference>
<keyword evidence="1" id="KW-0059">Arsenical resistance</keyword>
<dbReference type="NCBIfam" id="NF033788">
    <property type="entry name" value="HTH_metalloreg"/>
    <property type="match status" value="1"/>
</dbReference>
<dbReference type="SMART" id="SM00418">
    <property type="entry name" value="HTH_ARSR"/>
    <property type="match status" value="1"/>
</dbReference>
<dbReference type="PANTHER" id="PTHR43428:SF1">
    <property type="entry name" value="ARSENATE REDUCTASE"/>
    <property type="match status" value="1"/>
</dbReference>
<reference evidence="7" key="1">
    <citation type="submission" date="2016-10" db="EMBL/GenBank/DDBJ databases">
        <authorList>
            <person name="Varghese N."/>
            <person name="Submissions S."/>
        </authorList>
    </citation>
    <scope>NUCLEOTIDE SEQUENCE [LARGE SCALE GENOMIC DNA]</scope>
    <source>
        <strain evidence="7">CGMCC 1.7285</strain>
    </source>
</reference>
<gene>
    <name evidence="6" type="ORF">SAMN04488070_1416</name>
</gene>
<evidence type="ECO:0000256" key="4">
    <source>
        <dbReference type="ARBA" id="ARBA00023163"/>
    </source>
</evidence>
<dbReference type="InterPro" id="IPR036196">
    <property type="entry name" value="Ptyr_pPase_sf"/>
</dbReference>
<dbReference type="Pfam" id="PF01022">
    <property type="entry name" value="HTH_5"/>
    <property type="match status" value="1"/>
</dbReference>
<dbReference type="PROSITE" id="PS50987">
    <property type="entry name" value="HTH_ARSR_2"/>
    <property type="match status" value="1"/>
</dbReference>
<dbReference type="SUPFAM" id="SSF52788">
    <property type="entry name" value="Phosphotyrosine protein phosphatases I"/>
    <property type="match status" value="1"/>
</dbReference>
<dbReference type="GO" id="GO:0003700">
    <property type="term" value="F:DNA-binding transcription factor activity"/>
    <property type="evidence" value="ECO:0007669"/>
    <property type="project" value="InterPro"/>
</dbReference>
<dbReference type="Gene3D" id="1.10.10.10">
    <property type="entry name" value="Winged helix-like DNA-binding domain superfamily/Winged helix DNA-binding domain"/>
    <property type="match status" value="1"/>
</dbReference>
<evidence type="ECO:0000256" key="2">
    <source>
        <dbReference type="ARBA" id="ARBA00023015"/>
    </source>
</evidence>
<dbReference type="InterPro" id="IPR036390">
    <property type="entry name" value="WH_DNA-bd_sf"/>
</dbReference>
<dbReference type="GO" id="GO:0003677">
    <property type="term" value="F:DNA binding"/>
    <property type="evidence" value="ECO:0007669"/>
    <property type="project" value="UniProtKB-KW"/>
</dbReference>
<dbReference type="InterPro" id="IPR001845">
    <property type="entry name" value="HTH_ArsR_DNA-bd_dom"/>
</dbReference>
<proteinExistence type="predicted"/>
<dbReference type="PRINTS" id="PR00778">
    <property type="entry name" value="HTHARSR"/>
</dbReference>
<dbReference type="RefSeq" id="WP_092857012.1">
    <property type="nucleotide sequence ID" value="NZ_FOYU01000002.1"/>
</dbReference>
<dbReference type="SMART" id="SM00226">
    <property type="entry name" value="LMWPc"/>
    <property type="match status" value="1"/>
</dbReference>
<dbReference type="NCBIfam" id="NF007528">
    <property type="entry name" value="PRK10141.1"/>
    <property type="match status" value="1"/>
</dbReference>
<dbReference type="GO" id="GO:0046685">
    <property type="term" value="P:response to arsenic-containing substance"/>
    <property type="evidence" value="ECO:0007669"/>
    <property type="project" value="UniProtKB-KW"/>
</dbReference>
<dbReference type="SUPFAM" id="SSF46785">
    <property type="entry name" value="Winged helix' DNA-binding domain"/>
    <property type="match status" value="1"/>
</dbReference>
<dbReference type="AlphaFoldDB" id="A0A1I6H4F1"/>
<evidence type="ECO:0000313" key="6">
    <source>
        <dbReference type="EMBL" id="SFR49177.1"/>
    </source>
</evidence>
<dbReference type="PANTHER" id="PTHR43428">
    <property type="entry name" value="ARSENATE REDUCTASE"/>
    <property type="match status" value="1"/>
</dbReference>
<evidence type="ECO:0000256" key="1">
    <source>
        <dbReference type="ARBA" id="ARBA00022849"/>
    </source>
</evidence>
<dbReference type="FunFam" id="1.10.10.10:FF:000279">
    <property type="entry name" value="Transcriptional regulator, ArsR family"/>
    <property type="match status" value="1"/>
</dbReference>
<dbReference type="Pfam" id="PF01451">
    <property type="entry name" value="LMWPc"/>
    <property type="match status" value="1"/>
</dbReference>
<evidence type="ECO:0000313" key="7">
    <source>
        <dbReference type="Proteomes" id="UP000199424"/>
    </source>
</evidence>
<evidence type="ECO:0000259" key="5">
    <source>
        <dbReference type="PROSITE" id="PS50987"/>
    </source>
</evidence>
<dbReference type="InterPro" id="IPR011991">
    <property type="entry name" value="ArsR-like_HTH"/>
</dbReference>
<dbReference type="CDD" id="cd00090">
    <property type="entry name" value="HTH_ARSR"/>
    <property type="match status" value="1"/>
</dbReference>
<sequence>MKVLFLCSANSARSIMAEAIMRQFAVADIEVFSAGTHPSHVEPEALVALSALNVDTQGLHSKSIDNLPNIQFDYVISLCDRARLECQTEFQGINFIAWDFSDPVSSKKTDAFLLTAKELSERIRMFLLVIRKRIERPHLFNSPQDFFKIMADPLRLSMILMLARQEELCVCDFVEITGMSQPKISRHLAQLREYGLLLDRRDHRWVHYRLNPALPDWMRQSIALAAEHNPQLGQNLKNIKE</sequence>
<evidence type="ECO:0000256" key="3">
    <source>
        <dbReference type="ARBA" id="ARBA00023125"/>
    </source>
</evidence>
<keyword evidence="3" id="KW-0238">DNA-binding</keyword>
<feature type="domain" description="HTH arsR-type" evidence="5">
    <location>
        <begin position="135"/>
        <end position="229"/>
    </location>
</feature>
<dbReference type="Proteomes" id="UP000199424">
    <property type="component" value="Unassembled WGS sequence"/>
</dbReference>
<organism evidence="6 7">
    <name type="scientific">Pseudidiomarina maritima</name>
    <dbReference type="NCBI Taxonomy" id="519453"/>
    <lineage>
        <taxon>Bacteria</taxon>
        <taxon>Pseudomonadati</taxon>
        <taxon>Pseudomonadota</taxon>
        <taxon>Gammaproteobacteria</taxon>
        <taxon>Alteromonadales</taxon>
        <taxon>Idiomarinaceae</taxon>
        <taxon>Pseudidiomarina</taxon>
    </lineage>
</organism>